<comment type="caution">
    <text evidence="1">The sequence shown here is derived from an EMBL/GenBank/DDBJ whole genome shotgun (WGS) entry which is preliminary data.</text>
</comment>
<evidence type="ECO:0000313" key="2">
    <source>
        <dbReference type="Proteomes" id="UP000076078"/>
    </source>
</evidence>
<dbReference type="Proteomes" id="UP000076078">
    <property type="component" value="Unassembled WGS sequence"/>
</dbReference>
<protein>
    <submittedName>
        <fullName evidence="1">Starvation responsive small protein</fullName>
    </submittedName>
</protein>
<sequence length="73" mass="8067">MLSRLIKNITPESYILLFNTTVVGAYGVRVLASEISNEHGKDANAPKHTGVGSYFKKRGSQLANGEERLYNIK</sequence>
<dbReference type="EMBL" id="LODT01000022">
    <property type="protein sequence ID" value="KYQ94404.1"/>
    <property type="molecule type" value="Genomic_DNA"/>
</dbReference>
<proteinExistence type="predicted"/>
<reference evidence="1 2" key="1">
    <citation type="submission" date="2015-12" db="EMBL/GenBank/DDBJ databases">
        <title>Dictyostelia acquired genes for synthesis and detection of signals that induce cell-type specialization by lateral gene transfer from prokaryotes.</title>
        <authorList>
            <person name="Gloeckner G."/>
            <person name="Schaap P."/>
        </authorList>
    </citation>
    <scope>NUCLEOTIDE SEQUENCE [LARGE SCALE GENOMIC DNA]</scope>
    <source>
        <strain evidence="1 2">TK</strain>
    </source>
</reference>
<evidence type="ECO:0000313" key="1">
    <source>
        <dbReference type="EMBL" id="KYQ94404.1"/>
    </source>
</evidence>
<accession>A0A151ZKU5</accession>
<dbReference type="FunCoup" id="A0A151ZKU5">
    <property type="interactions" value="259"/>
</dbReference>
<keyword evidence="2" id="KW-1185">Reference proteome</keyword>
<dbReference type="OMA" id="IGIGHFF"/>
<organism evidence="1 2">
    <name type="scientific">Tieghemostelium lacteum</name>
    <name type="common">Slime mold</name>
    <name type="synonym">Dictyostelium lacteum</name>
    <dbReference type="NCBI Taxonomy" id="361077"/>
    <lineage>
        <taxon>Eukaryota</taxon>
        <taxon>Amoebozoa</taxon>
        <taxon>Evosea</taxon>
        <taxon>Eumycetozoa</taxon>
        <taxon>Dictyostelia</taxon>
        <taxon>Dictyosteliales</taxon>
        <taxon>Raperosteliaceae</taxon>
        <taxon>Tieghemostelium</taxon>
    </lineage>
</organism>
<gene>
    <name evidence="1" type="ORF">DLAC_04701</name>
</gene>
<dbReference type="OrthoDB" id="10420042at2759"/>
<dbReference type="InParanoid" id="A0A151ZKU5"/>
<dbReference type="AlphaFoldDB" id="A0A151ZKU5"/>
<name>A0A151ZKU5_TIELA</name>